<protein>
    <submittedName>
        <fullName evidence="1">Uncharacterized protein</fullName>
    </submittedName>
</protein>
<organism evidence="1 2">
    <name type="scientific">Artemia franciscana</name>
    <name type="common">Brine shrimp</name>
    <name type="synonym">Artemia sanfranciscana</name>
    <dbReference type="NCBI Taxonomy" id="6661"/>
    <lineage>
        <taxon>Eukaryota</taxon>
        <taxon>Metazoa</taxon>
        <taxon>Ecdysozoa</taxon>
        <taxon>Arthropoda</taxon>
        <taxon>Crustacea</taxon>
        <taxon>Branchiopoda</taxon>
        <taxon>Anostraca</taxon>
        <taxon>Artemiidae</taxon>
        <taxon>Artemia</taxon>
    </lineage>
</organism>
<evidence type="ECO:0000313" key="1">
    <source>
        <dbReference type="EMBL" id="KAK2705451.1"/>
    </source>
</evidence>
<dbReference type="Proteomes" id="UP001187531">
    <property type="component" value="Unassembled WGS sequence"/>
</dbReference>
<evidence type="ECO:0000313" key="2">
    <source>
        <dbReference type="Proteomes" id="UP001187531"/>
    </source>
</evidence>
<dbReference type="AlphaFoldDB" id="A0AA88HH00"/>
<sequence>MKWLDYESVCIASSFVGAEPSGNCKHWDSKLKKQIDVVHILCISGCYKFTGGGDLSDMLIGLYRIDTRRKKWYMHTMKSGTLNTGFEHKRSRAGIASYQPLPRANAGCRHSEHHHMALVWQALVLSECNCLSL</sequence>
<reference evidence="1" key="1">
    <citation type="submission" date="2023-07" db="EMBL/GenBank/DDBJ databases">
        <title>Chromosome-level genome assembly of Artemia franciscana.</title>
        <authorList>
            <person name="Jo E."/>
        </authorList>
    </citation>
    <scope>NUCLEOTIDE SEQUENCE</scope>
    <source>
        <tissue evidence="1">Whole body</tissue>
    </source>
</reference>
<keyword evidence="2" id="KW-1185">Reference proteome</keyword>
<proteinExistence type="predicted"/>
<dbReference type="EMBL" id="JAVRJZ010000020">
    <property type="protein sequence ID" value="KAK2705451.1"/>
    <property type="molecule type" value="Genomic_DNA"/>
</dbReference>
<comment type="caution">
    <text evidence="1">The sequence shown here is derived from an EMBL/GenBank/DDBJ whole genome shotgun (WGS) entry which is preliminary data.</text>
</comment>
<gene>
    <name evidence="1" type="ORF">QYM36_015739</name>
</gene>
<accession>A0AA88HH00</accession>
<name>A0AA88HH00_ARTSF</name>
<dbReference type="PANTHER" id="PTHR47272">
    <property type="entry name" value="DDE_TNP_1_7 DOMAIN-CONTAINING PROTEIN"/>
    <property type="match status" value="1"/>
</dbReference>